<feature type="region of interest" description="Disordered" evidence="1">
    <location>
        <begin position="68"/>
        <end position="139"/>
    </location>
</feature>
<organism evidence="2 3">
    <name type="scientific">Mycteria americana</name>
    <name type="common">Wood stork</name>
    <dbReference type="NCBI Taxonomy" id="33587"/>
    <lineage>
        <taxon>Eukaryota</taxon>
        <taxon>Metazoa</taxon>
        <taxon>Chordata</taxon>
        <taxon>Craniata</taxon>
        <taxon>Vertebrata</taxon>
        <taxon>Euteleostomi</taxon>
        <taxon>Archelosauria</taxon>
        <taxon>Archosauria</taxon>
        <taxon>Dinosauria</taxon>
        <taxon>Saurischia</taxon>
        <taxon>Theropoda</taxon>
        <taxon>Coelurosauria</taxon>
        <taxon>Aves</taxon>
        <taxon>Neognathae</taxon>
        <taxon>Neoaves</taxon>
        <taxon>Aequornithes</taxon>
        <taxon>Ciconiiformes</taxon>
        <taxon>Ciconiidae</taxon>
        <taxon>Mycteria</taxon>
    </lineage>
</organism>
<protein>
    <submittedName>
        <fullName evidence="2">Uncharacterized protein</fullName>
    </submittedName>
</protein>
<comment type="caution">
    <text evidence="2">The sequence shown here is derived from an EMBL/GenBank/DDBJ whole genome shotgun (WGS) entry which is preliminary data.</text>
</comment>
<dbReference type="EMBL" id="JAUNZN010000007">
    <property type="protein sequence ID" value="KAK4818430.1"/>
    <property type="molecule type" value="Genomic_DNA"/>
</dbReference>
<evidence type="ECO:0000256" key="1">
    <source>
        <dbReference type="SAM" id="MobiDB-lite"/>
    </source>
</evidence>
<evidence type="ECO:0000313" key="3">
    <source>
        <dbReference type="Proteomes" id="UP001333110"/>
    </source>
</evidence>
<gene>
    <name evidence="2" type="ORF">QYF61_012964</name>
</gene>
<feature type="compositionally biased region" description="Basic and acidic residues" evidence="1">
    <location>
        <begin position="68"/>
        <end position="82"/>
    </location>
</feature>
<sequence length="281" mass="30982">MGWRSWQLKAEQSWELRLIAKQPQFPQPLLIRLLLQTLHQLRCPSLDTLQHLNVSLVVRDPKLNTVFEQEKNQESSRNKGREGWAAAGAGRGTRRGCPGGGGERWPGRREPRGGGPAGLRAAPGTRGGESPKRLADRNGEEQVKALEGYMGQDGHFGSCENKYCGLGRHCVVNGETGQAECLCMEHCKPHYKPGTNGMPGCIRKTCQQIKRSDPSHLLSTEEATPGVLCPVLGSPVQERHGHTGEISVKGTKMIKGLEHLLYEERLGLFSLEKRTSGLNQR</sequence>
<keyword evidence="3" id="KW-1185">Reference proteome</keyword>
<reference evidence="2 3" key="1">
    <citation type="journal article" date="2023" name="J. Hered.">
        <title>Chromosome-level genome of the wood stork (Mycteria americana) provides insight into avian chromosome evolution.</title>
        <authorList>
            <person name="Flamio R. Jr."/>
            <person name="Ramstad K.M."/>
        </authorList>
    </citation>
    <scope>NUCLEOTIDE SEQUENCE [LARGE SCALE GENOMIC DNA]</scope>
    <source>
        <strain evidence="2">JAX WOST 10</strain>
    </source>
</reference>
<name>A0AAN7N2J7_MYCAM</name>
<feature type="compositionally biased region" description="Basic and acidic residues" evidence="1">
    <location>
        <begin position="129"/>
        <end position="139"/>
    </location>
</feature>
<evidence type="ECO:0000313" key="2">
    <source>
        <dbReference type="EMBL" id="KAK4818430.1"/>
    </source>
</evidence>
<proteinExistence type="predicted"/>
<dbReference type="Proteomes" id="UP001333110">
    <property type="component" value="Unassembled WGS sequence"/>
</dbReference>
<dbReference type="AlphaFoldDB" id="A0AAN7N2J7"/>
<accession>A0AAN7N2J7</accession>